<feature type="compositionally biased region" description="Basic residues" evidence="1">
    <location>
        <begin position="263"/>
        <end position="276"/>
    </location>
</feature>
<proteinExistence type="predicted"/>
<dbReference type="AlphaFoldDB" id="A0ABD3HNI4"/>
<feature type="region of interest" description="Disordered" evidence="1">
    <location>
        <begin position="126"/>
        <end position="161"/>
    </location>
</feature>
<gene>
    <name evidence="2" type="ORF">R1sor_006604</name>
</gene>
<name>A0ABD3HNI4_9MARC</name>
<evidence type="ECO:0000256" key="1">
    <source>
        <dbReference type="SAM" id="MobiDB-lite"/>
    </source>
</evidence>
<accession>A0ABD3HNI4</accession>
<reference evidence="2 3" key="1">
    <citation type="submission" date="2024-09" db="EMBL/GenBank/DDBJ databases">
        <title>Chromosome-scale assembly of Riccia sorocarpa.</title>
        <authorList>
            <person name="Paukszto L."/>
        </authorList>
    </citation>
    <scope>NUCLEOTIDE SEQUENCE [LARGE SCALE GENOMIC DNA]</scope>
    <source>
        <strain evidence="2">LP-2024</strain>
        <tissue evidence="2">Aerial parts of the thallus</tissue>
    </source>
</reference>
<feature type="compositionally biased region" description="Low complexity" evidence="1">
    <location>
        <begin position="224"/>
        <end position="234"/>
    </location>
</feature>
<feature type="region of interest" description="Disordered" evidence="1">
    <location>
        <begin position="199"/>
        <end position="276"/>
    </location>
</feature>
<keyword evidence="3" id="KW-1185">Reference proteome</keyword>
<protein>
    <submittedName>
        <fullName evidence="2">Uncharacterized protein</fullName>
    </submittedName>
</protein>
<dbReference type="Proteomes" id="UP001633002">
    <property type="component" value="Unassembled WGS sequence"/>
</dbReference>
<evidence type="ECO:0000313" key="3">
    <source>
        <dbReference type="Proteomes" id="UP001633002"/>
    </source>
</evidence>
<sequence length="276" mass="31241">MAAEEEDKFLKYFDAYKHKFWKSVWNLGKNERHLIIDRRRAKRLFFRYAVWELKQSESALEAASQDPESIPGLKADLKLAEEKLQQVFDPRKLQSLSSEECLEQANALEPRADQVVMTFTKLKRKKEELTPKTPSLEKQMSHVEKQTPPVEKQLEVEEAPTDELAGNEVKRLPAGVAVNICVLKIIVSIVLINKSGTFAGIADSTPAPRKNARKPRPKKDAEEPTPTENTTATTRAVDVEILDATNVEAAQTEEPDEAEKTPNTKRPKKSRLSQKI</sequence>
<evidence type="ECO:0000313" key="2">
    <source>
        <dbReference type="EMBL" id="KAL3692953.1"/>
    </source>
</evidence>
<organism evidence="2 3">
    <name type="scientific">Riccia sorocarpa</name>
    <dbReference type="NCBI Taxonomy" id="122646"/>
    <lineage>
        <taxon>Eukaryota</taxon>
        <taxon>Viridiplantae</taxon>
        <taxon>Streptophyta</taxon>
        <taxon>Embryophyta</taxon>
        <taxon>Marchantiophyta</taxon>
        <taxon>Marchantiopsida</taxon>
        <taxon>Marchantiidae</taxon>
        <taxon>Marchantiales</taxon>
        <taxon>Ricciaceae</taxon>
        <taxon>Riccia</taxon>
    </lineage>
</organism>
<comment type="caution">
    <text evidence="2">The sequence shown here is derived from an EMBL/GenBank/DDBJ whole genome shotgun (WGS) entry which is preliminary data.</text>
</comment>
<dbReference type="EMBL" id="JBJQOH010000003">
    <property type="protein sequence ID" value="KAL3692953.1"/>
    <property type="molecule type" value="Genomic_DNA"/>
</dbReference>